<dbReference type="InterPro" id="IPR000719">
    <property type="entry name" value="Prot_kinase_dom"/>
</dbReference>
<feature type="domain" description="Protein kinase" evidence="8">
    <location>
        <begin position="146"/>
        <end position="403"/>
    </location>
</feature>
<feature type="binding site" evidence="7">
    <location>
        <position position="174"/>
    </location>
    <ligand>
        <name>ATP</name>
        <dbReference type="ChEBI" id="CHEBI:30616"/>
    </ligand>
</feature>
<reference evidence="10" key="1">
    <citation type="submission" date="2013-12" db="EMBL/GenBank/DDBJ databases">
        <title>The Genome Sequence of Aphanomyces invadans NJM9701.</title>
        <authorList>
            <consortium name="The Broad Institute Genomics Platform"/>
            <person name="Russ C."/>
            <person name="Tyler B."/>
            <person name="van West P."/>
            <person name="Dieguez-Uribeondo J."/>
            <person name="Young S.K."/>
            <person name="Zeng Q."/>
            <person name="Gargeya S."/>
            <person name="Fitzgerald M."/>
            <person name="Abouelleil A."/>
            <person name="Alvarado L."/>
            <person name="Chapman S.B."/>
            <person name="Gainer-Dewar J."/>
            <person name="Goldberg J."/>
            <person name="Griggs A."/>
            <person name="Gujja S."/>
            <person name="Hansen M."/>
            <person name="Howarth C."/>
            <person name="Imamovic A."/>
            <person name="Ireland A."/>
            <person name="Larimer J."/>
            <person name="McCowan C."/>
            <person name="Murphy C."/>
            <person name="Pearson M."/>
            <person name="Poon T.W."/>
            <person name="Priest M."/>
            <person name="Roberts A."/>
            <person name="Saif S."/>
            <person name="Shea T."/>
            <person name="Sykes S."/>
            <person name="Wortman J."/>
            <person name="Nusbaum C."/>
            <person name="Birren B."/>
        </authorList>
    </citation>
    <scope>NUCLEOTIDE SEQUENCE [LARGE SCALE GENOMIC DNA]</scope>
    <source>
        <strain evidence="10">NJM9701</strain>
    </source>
</reference>
<evidence type="ECO:0000256" key="1">
    <source>
        <dbReference type="ARBA" id="ARBA00022527"/>
    </source>
</evidence>
<gene>
    <name evidence="10" type="ORF">H310_09013</name>
</gene>
<name>A0A024TXF6_9STRA</name>
<keyword evidence="2" id="KW-0597">Phosphoprotein</keyword>
<dbReference type="SMART" id="SM00133">
    <property type="entry name" value="S_TK_X"/>
    <property type="match status" value="1"/>
</dbReference>
<evidence type="ECO:0000256" key="6">
    <source>
        <dbReference type="ARBA" id="ARBA00022840"/>
    </source>
</evidence>
<evidence type="ECO:0000259" key="8">
    <source>
        <dbReference type="PROSITE" id="PS50011"/>
    </source>
</evidence>
<dbReference type="SUPFAM" id="SSF50729">
    <property type="entry name" value="PH domain-like"/>
    <property type="match status" value="1"/>
</dbReference>
<dbReference type="InterPro" id="IPR017441">
    <property type="entry name" value="Protein_kinase_ATP_BS"/>
</dbReference>
<dbReference type="InterPro" id="IPR008271">
    <property type="entry name" value="Ser/Thr_kinase_AS"/>
</dbReference>
<keyword evidence="4 7" id="KW-0547">Nucleotide-binding</keyword>
<evidence type="ECO:0000256" key="2">
    <source>
        <dbReference type="ARBA" id="ARBA00022553"/>
    </source>
</evidence>
<dbReference type="PROSITE" id="PS00107">
    <property type="entry name" value="PROTEIN_KINASE_ATP"/>
    <property type="match status" value="1"/>
</dbReference>
<protein>
    <submittedName>
        <fullName evidence="10">AGC protein kinase</fullName>
    </submittedName>
</protein>
<keyword evidence="3" id="KW-0808">Transferase</keyword>
<keyword evidence="1" id="KW-0723">Serine/threonine-protein kinase</keyword>
<keyword evidence="6 7" id="KW-0067">ATP-binding</keyword>
<dbReference type="OrthoDB" id="188553at2759"/>
<organism evidence="10">
    <name type="scientific">Aphanomyces invadans</name>
    <dbReference type="NCBI Taxonomy" id="157072"/>
    <lineage>
        <taxon>Eukaryota</taxon>
        <taxon>Sar</taxon>
        <taxon>Stramenopiles</taxon>
        <taxon>Oomycota</taxon>
        <taxon>Saprolegniomycetes</taxon>
        <taxon>Saprolegniales</taxon>
        <taxon>Verrucalvaceae</taxon>
        <taxon>Aphanomyces</taxon>
    </lineage>
</organism>
<dbReference type="Gene3D" id="3.30.200.20">
    <property type="entry name" value="Phosphorylase Kinase, domain 1"/>
    <property type="match status" value="1"/>
</dbReference>
<dbReference type="Gene3D" id="1.10.510.10">
    <property type="entry name" value="Transferase(Phosphotransferase) domain 1"/>
    <property type="match status" value="1"/>
</dbReference>
<dbReference type="VEuPathDB" id="FungiDB:H310_09013"/>
<dbReference type="SMART" id="SM00220">
    <property type="entry name" value="S_TKc"/>
    <property type="match status" value="1"/>
</dbReference>
<dbReference type="FunFam" id="1.10.510.10:FF:000210">
    <property type="entry name" value="Non-specific serine/threonine protein kinase"/>
    <property type="match status" value="1"/>
</dbReference>
<proteinExistence type="predicted"/>
<dbReference type="InterPro" id="IPR011009">
    <property type="entry name" value="Kinase-like_dom_sf"/>
</dbReference>
<dbReference type="PROSITE" id="PS00108">
    <property type="entry name" value="PROTEIN_KINASE_ST"/>
    <property type="match status" value="1"/>
</dbReference>
<keyword evidence="5 10" id="KW-0418">Kinase</keyword>
<dbReference type="InterPro" id="IPR000961">
    <property type="entry name" value="AGC-kinase_C"/>
</dbReference>
<dbReference type="RefSeq" id="XP_008873186.1">
    <property type="nucleotide sequence ID" value="XM_008874964.1"/>
</dbReference>
<dbReference type="GO" id="GO:0005524">
    <property type="term" value="F:ATP binding"/>
    <property type="evidence" value="ECO:0007669"/>
    <property type="project" value="UniProtKB-UniRule"/>
</dbReference>
<sequence length="502" mass="57207">MVLNVFRKTDADVSDEAKAFINSLPSTFMNLFRKKRNLFPVWSSSKYCVMIKATFLVYYRASKDHQPGLSSPTNPATLDDRHYKYINLRHCNIKIVDDDNLGNVFVITPEHGRGSVTFAADSEKDRAKLIAHANNVQRDVPRPSDFETLKLIGKGHYGRVILAKDKRNDLYAIKEMKAGQVKHKVIHTERMVMEWIGDHPFVLGLDYALSSGRSLYLISKFMPGGDLFLHMQNHGGSFPEAVVKFYASEIVVALTHLHTMHILHRDIKPENVLLDVDGHIKLADMGLSKRLESKHGRTKTMCGTDAYLPPEMVNRTLQGHGLQVDMWQLGCLLYELRSGYPPFYLPQSKQKHTHQRILFQSPKFTSSISPEFQDLLTSLLEKDPSRRLGHINGIADVRDHAWFRGTDWDKVRKKELVPPILPKPAGDDWVNNFDPQFTEQPHSLDDEKSLEASLHLAKEFAGFDYVRPTIKPITTPTLQNRDPTARLDPSIPLEPQFVSLQI</sequence>
<dbReference type="EMBL" id="KI913970">
    <property type="protein sequence ID" value="ETV98311.1"/>
    <property type="molecule type" value="Genomic_DNA"/>
</dbReference>
<evidence type="ECO:0000256" key="3">
    <source>
        <dbReference type="ARBA" id="ARBA00022679"/>
    </source>
</evidence>
<dbReference type="GO" id="GO:0004674">
    <property type="term" value="F:protein serine/threonine kinase activity"/>
    <property type="evidence" value="ECO:0007669"/>
    <property type="project" value="UniProtKB-KW"/>
</dbReference>
<dbReference type="PROSITE" id="PS50011">
    <property type="entry name" value="PROTEIN_KINASE_DOM"/>
    <property type="match status" value="1"/>
</dbReference>
<evidence type="ECO:0000256" key="5">
    <source>
        <dbReference type="ARBA" id="ARBA00022777"/>
    </source>
</evidence>
<evidence type="ECO:0000256" key="7">
    <source>
        <dbReference type="PROSITE-ProRule" id="PRU10141"/>
    </source>
</evidence>
<evidence type="ECO:0000313" key="10">
    <source>
        <dbReference type="EMBL" id="ETV98311.1"/>
    </source>
</evidence>
<evidence type="ECO:0000259" key="9">
    <source>
        <dbReference type="PROSITE" id="PS51285"/>
    </source>
</evidence>
<evidence type="ECO:0000256" key="4">
    <source>
        <dbReference type="ARBA" id="ARBA00022741"/>
    </source>
</evidence>
<dbReference type="Gene3D" id="2.30.29.30">
    <property type="entry name" value="Pleckstrin-homology domain (PH domain)/Phosphotyrosine-binding domain (PTB)"/>
    <property type="match status" value="1"/>
</dbReference>
<dbReference type="SUPFAM" id="SSF56112">
    <property type="entry name" value="Protein kinase-like (PK-like)"/>
    <property type="match status" value="1"/>
</dbReference>
<dbReference type="PANTHER" id="PTHR24351">
    <property type="entry name" value="RIBOSOMAL PROTEIN S6 KINASE"/>
    <property type="match status" value="1"/>
</dbReference>
<dbReference type="AlphaFoldDB" id="A0A024TXF6"/>
<dbReference type="STRING" id="157072.A0A024TXF6"/>
<dbReference type="PROSITE" id="PS51285">
    <property type="entry name" value="AGC_KINASE_CTER"/>
    <property type="match status" value="1"/>
</dbReference>
<dbReference type="InterPro" id="IPR045270">
    <property type="entry name" value="STKc_AGC"/>
</dbReference>
<accession>A0A024TXF6</accession>
<dbReference type="GeneID" id="20086063"/>
<dbReference type="CDD" id="cd05123">
    <property type="entry name" value="STKc_AGC"/>
    <property type="match status" value="1"/>
</dbReference>
<dbReference type="InterPro" id="IPR011993">
    <property type="entry name" value="PH-like_dom_sf"/>
</dbReference>
<feature type="domain" description="AGC-kinase C-terminal" evidence="9">
    <location>
        <begin position="404"/>
        <end position="475"/>
    </location>
</feature>
<dbReference type="eggNOG" id="KOG0598">
    <property type="taxonomic scope" value="Eukaryota"/>
</dbReference>
<dbReference type="Pfam" id="PF00069">
    <property type="entry name" value="Pkinase"/>
    <property type="match status" value="1"/>
</dbReference>